<organism evidence="8 9">
    <name type="scientific">Cytobacillus purgationiresistens</name>
    <dbReference type="NCBI Taxonomy" id="863449"/>
    <lineage>
        <taxon>Bacteria</taxon>
        <taxon>Bacillati</taxon>
        <taxon>Bacillota</taxon>
        <taxon>Bacilli</taxon>
        <taxon>Bacillales</taxon>
        <taxon>Bacillaceae</taxon>
        <taxon>Cytobacillus</taxon>
    </lineage>
</organism>
<dbReference type="EMBL" id="JAUSUB010000034">
    <property type="protein sequence ID" value="MDQ0273191.1"/>
    <property type="molecule type" value="Genomic_DNA"/>
</dbReference>
<evidence type="ECO:0000256" key="5">
    <source>
        <dbReference type="ARBA" id="ARBA00023136"/>
    </source>
</evidence>
<keyword evidence="9" id="KW-1185">Reference proteome</keyword>
<feature type="transmembrane region" description="Helical" evidence="6">
    <location>
        <begin position="147"/>
        <end position="166"/>
    </location>
</feature>
<dbReference type="RefSeq" id="WP_307478976.1">
    <property type="nucleotide sequence ID" value="NZ_JAUSUB010000034.1"/>
</dbReference>
<dbReference type="InterPro" id="IPR020846">
    <property type="entry name" value="MFS_dom"/>
</dbReference>
<feature type="transmembrane region" description="Helical" evidence="6">
    <location>
        <begin position="315"/>
        <end position="341"/>
    </location>
</feature>
<feature type="transmembrane region" description="Helical" evidence="6">
    <location>
        <begin position="215"/>
        <end position="234"/>
    </location>
</feature>
<feature type="transmembrane region" description="Helical" evidence="6">
    <location>
        <begin position="381"/>
        <end position="401"/>
    </location>
</feature>
<dbReference type="PANTHER" id="PTHR23506">
    <property type="entry name" value="GH10249P"/>
    <property type="match status" value="1"/>
</dbReference>
<feature type="transmembrane region" description="Helical" evidence="6">
    <location>
        <begin position="292"/>
        <end position="309"/>
    </location>
</feature>
<sequence length="411" mass="45891">MSITKKTQKGKSNQVIFITALVTAFSLLGDSMLYIVLPIYWKEIGLDSFWQIGILLSINRFVRLPFNPIAGWVYKRISLKTGMMIAVILGTITTLGYGIFQGFMAWLILRMIWGVAWSFFRIGGLSIVAHHAEESRRGEAMGLYNGIYRLGSLFGMLLGGILVPLVGLSPVAIIFGLLTLIGLPLLSFSLKTEDRGKREETNAERRRFFPQLSRLKVLVIISGFFVTMLIQGVFTSTLSSVIEFFYGSSISLFGIVVSVTLLSGGIQAVRWAWEPFLGRKFGLWSDGPRGRFPLYIGSLFLAAISFGLISSNLPFWLWIIIVLVSMITATSITTITDALCLDATKNINVVSFLTLYTVVQDVGAALGPFLSYFIIEFEGGYYYLYWGGGFIFALLGVLWVVEYYKNHHKVR</sequence>
<evidence type="ECO:0000256" key="6">
    <source>
        <dbReference type="SAM" id="Phobius"/>
    </source>
</evidence>
<feature type="transmembrane region" description="Helical" evidence="6">
    <location>
        <begin position="172"/>
        <end position="190"/>
    </location>
</feature>
<evidence type="ECO:0000256" key="1">
    <source>
        <dbReference type="ARBA" id="ARBA00004651"/>
    </source>
</evidence>
<evidence type="ECO:0000313" key="8">
    <source>
        <dbReference type="EMBL" id="MDQ0273191.1"/>
    </source>
</evidence>
<evidence type="ECO:0000256" key="2">
    <source>
        <dbReference type="ARBA" id="ARBA00022448"/>
    </source>
</evidence>
<evidence type="ECO:0000256" key="4">
    <source>
        <dbReference type="ARBA" id="ARBA00022989"/>
    </source>
</evidence>
<evidence type="ECO:0000256" key="3">
    <source>
        <dbReference type="ARBA" id="ARBA00022692"/>
    </source>
</evidence>
<dbReference type="Gene3D" id="1.20.1250.20">
    <property type="entry name" value="MFS general substrate transporter like domains"/>
    <property type="match status" value="1"/>
</dbReference>
<evidence type="ECO:0000313" key="9">
    <source>
        <dbReference type="Proteomes" id="UP001238088"/>
    </source>
</evidence>
<dbReference type="PROSITE" id="PS50850">
    <property type="entry name" value="MFS"/>
    <property type="match status" value="1"/>
</dbReference>
<reference evidence="8 9" key="1">
    <citation type="submission" date="2023-07" db="EMBL/GenBank/DDBJ databases">
        <title>Genomic Encyclopedia of Type Strains, Phase IV (KMG-IV): sequencing the most valuable type-strain genomes for metagenomic binning, comparative biology and taxonomic classification.</title>
        <authorList>
            <person name="Goeker M."/>
        </authorList>
    </citation>
    <scope>NUCLEOTIDE SEQUENCE [LARGE SCALE GENOMIC DNA]</scope>
    <source>
        <strain evidence="8 9">DSM 23494</strain>
    </source>
</reference>
<feature type="transmembrane region" description="Helical" evidence="6">
    <location>
        <begin position="353"/>
        <end position="375"/>
    </location>
</feature>
<comment type="caution">
    <text evidence="8">The sequence shown here is derived from an EMBL/GenBank/DDBJ whole genome shotgun (WGS) entry which is preliminary data.</text>
</comment>
<dbReference type="InterPro" id="IPR011701">
    <property type="entry name" value="MFS"/>
</dbReference>
<dbReference type="InterPro" id="IPR036259">
    <property type="entry name" value="MFS_trans_sf"/>
</dbReference>
<dbReference type="Pfam" id="PF07690">
    <property type="entry name" value="MFS_1"/>
    <property type="match status" value="1"/>
</dbReference>
<feature type="transmembrane region" description="Helical" evidence="6">
    <location>
        <begin position="78"/>
        <end position="100"/>
    </location>
</feature>
<feature type="domain" description="Major facilitator superfamily (MFS) profile" evidence="7">
    <location>
        <begin position="15"/>
        <end position="405"/>
    </location>
</feature>
<keyword evidence="3 6" id="KW-0812">Transmembrane</keyword>
<dbReference type="Proteomes" id="UP001238088">
    <property type="component" value="Unassembled WGS sequence"/>
</dbReference>
<evidence type="ECO:0000259" key="7">
    <source>
        <dbReference type="PROSITE" id="PS50850"/>
    </source>
</evidence>
<dbReference type="PANTHER" id="PTHR23506:SF23">
    <property type="entry name" value="GH10249P"/>
    <property type="match status" value="1"/>
</dbReference>
<keyword evidence="5 6" id="KW-0472">Membrane</keyword>
<gene>
    <name evidence="8" type="ORF">J2S17_005112</name>
</gene>
<comment type="subcellular location">
    <subcellularLocation>
        <location evidence="1">Cell membrane</location>
        <topology evidence="1">Multi-pass membrane protein</topology>
    </subcellularLocation>
</comment>
<name>A0ABU0API8_9BACI</name>
<dbReference type="SUPFAM" id="SSF103473">
    <property type="entry name" value="MFS general substrate transporter"/>
    <property type="match status" value="1"/>
</dbReference>
<protein>
    <submittedName>
        <fullName evidence="8">MFS family permease</fullName>
    </submittedName>
</protein>
<feature type="transmembrane region" description="Helical" evidence="6">
    <location>
        <begin position="106"/>
        <end position="127"/>
    </location>
</feature>
<accession>A0ABU0API8</accession>
<feature type="transmembrane region" description="Helical" evidence="6">
    <location>
        <begin position="15"/>
        <end position="37"/>
    </location>
</feature>
<keyword evidence="2" id="KW-0813">Transport</keyword>
<feature type="transmembrane region" description="Helical" evidence="6">
    <location>
        <begin position="246"/>
        <end position="271"/>
    </location>
</feature>
<keyword evidence="4 6" id="KW-1133">Transmembrane helix</keyword>
<proteinExistence type="predicted"/>
<dbReference type="InterPro" id="IPR050930">
    <property type="entry name" value="MFS_Vesicular_Transporter"/>
</dbReference>